<feature type="region of interest" description="Disordered" evidence="6">
    <location>
        <begin position="1"/>
        <end position="27"/>
    </location>
</feature>
<evidence type="ECO:0000256" key="6">
    <source>
        <dbReference type="SAM" id="MobiDB-lite"/>
    </source>
</evidence>
<name>A0A7J0E9J0_9ERIC</name>
<accession>A0A7J0E9J0</accession>
<evidence type="ECO:0000259" key="7">
    <source>
        <dbReference type="SMART" id="SM00768"/>
    </source>
</evidence>
<dbReference type="AlphaFoldDB" id="A0A7J0E9J0"/>
<dbReference type="GO" id="GO:0009506">
    <property type="term" value="C:plasmodesma"/>
    <property type="evidence" value="ECO:0007669"/>
    <property type="project" value="UniProtKB-ARBA"/>
</dbReference>
<keyword evidence="9" id="KW-1185">Reference proteome</keyword>
<dbReference type="Proteomes" id="UP000585474">
    <property type="component" value="Unassembled WGS sequence"/>
</dbReference>
<dbReference type="EMBL" id="BJWL01000002">
    <property type="protein sequence ID" value="GFY83070.1"/>
    <property type="molecule type" value="Genomic_DNA"/>
</dbReference>
<keyword evidence="2" id="KW-0732">Signal</keyword>
<organism evidence="8 9">
    <name type="scientific">Actinidia rufa</name>
    <dbReference type="NCBI Taxonomy" id="165716"/>
    <lineage>
        <taxon>Eukaryota</taxon>
        <taxon>Viridiplantae</taxon>
        <taxon>Streptophyta</taxon>
        <taxon>Embryophyta</taxon>
        <taxon>Tracheophyta</taxon>
        <taxon>Spermatophyta</taxon>
        <taxon>Magnoliopsida</taxon>
        <taxon>eudicotyledons</taxon>
        <taxon>Gunneridae</taxon>
        <taxon>Pentapetalae</taxon>
        <taxon>asterids</taxon>
        <taxon>Ericales</taxon>
        <taxon>Actinidiaceae</taxon>
        <taxon>Actinidia</taxon>
    </lineage>
</organism>
<dbReference type="InterPro" id="IPR000490">
    <property type="entry name" value="Glyco_hydro_17"/>
</dbReference>
<keyword evidence="4" id="KW-0326">Glycosidase</keyword>
<keyword evidence="3" id="KW-0378">Hydrolase</keyword>
<evidence type="ECO:0000256" key="4">
    <source>
        <dbReference type="ARBA" id="ARBA00023295"/>
    </source>
</evidence>
<dbReference type="InterPro" id="IPR017853">
    <property type="entry name" value="GH"/>
</dbReference>
<dbReference type="SMART" id="SM00768">
    <property type="entry name" value="X8"/>
    <property type="match status" value="1"/>
</dbReference>
<dbReference type="InterPro" id="IPR044788">
    <property type="entry name" value="X8_dom_prot"/>
</dbReference>
<evidence type="ECO:0000313" key="9">
    <source>
        <dbReference type="Proteomes" id="UP000585474"/>
    </source>
</evidence>
<dbReference type="Gene3D" id="3.20.20.80">
    <property type="entry name" value="Glycosidases"/>
    <property type="match status" value="1"/>
</dbReference>
<evidence type="ECO:0000256" key="3">
    <source>
        <dbReference type="ARBA" id="ARBA00022801"/>
    </source>
</evidence>
<dbReference type="PANTHER" id="PTHR31044:SF140">
    <property type="entry name" value="EXPRESSED PROTEIN"/>
    <property type="match status" value="1"/>
</dbReference>
<sequence length="388" mass="43326">MEGRGRKRSAWMATQESGEEDRAGERRGGCRSKVRVGRWKVLRRDRGWWGNAGRRWEWRRRGRRVAEFWRCLVGSERTEGSSQELVEQPTLHDPYPVILQSLSHTGVSVAIYVGNEHLHEVSNSVSLAENWVRTHVLSHYPATKLTTIVLLEKPSVCNRNQEHQISLVLPSVKNLFHSLTRWGLERETTVSASLSSDCLNASSASYRDDLADKSIRPLLDFLQNTNSTYLENPAPKFSNSPEETLKPSSAAGWHRFSVAIFSLLTPKSPPYGFNWPPCNPSGGRAAPNLPCFGVWCVAKPSVPAEKLQEAMDYACGEGEADCEVIRPQGNCYSPDTVVAHASYWQKNKRVGGTCSFGGTAILIIAEPSKAKPFPFLLLFGSFMHNLND</sequence>
<gene>
    <name evidence="8" type="ORF">Acr_02g0013100</name>
</gene>
<reference evidence="8 9" key="1">
    <citation type="submission" date="2019-07" db="EMBL/GenBank/DDBJ databases">
        <title>De Novo Assembly of kiwifruit Actinidia rufa.</title>
        <authorList>
            <person name="Sugita-Konishi S."/>
            <person name="Sato K."/>
            <person name="Mori E."/>
            <person name="Abe Y."/>
            <person name="Kisaki G."/>
            <person name="Hamano K."/>
            <person name="Suezawa K."/>
            <person name="Otani M."/>
            <person name="Fukuda T."/>
            <person name="Manabe T."/>
            <person name="Gomi K."/>
            <person name="Tabuchi M."/>
            <person name="Akimitsu K."/>
            <person name="Kataoka I."/>
        </authorList>
    </citation>
    <scope>NUCLEOTIDE SEQUENCE [LARGE SCALE GENOMIC DNA]</scope>
    <source>
        <strain evidence="9">cv. Fuchu</strain>
    </source>
</reference>
<proteinExistence type="inferred from homology"/>
<dbReference type="Pfam" id="PF00332">
    <property type="entry name" value="Glyco_hydro_17"/>
    <property type="match status" value="1"/>
</dbReference>
<comment type="caution">
    <text evidence="8">The sequence shown here is derived from an EMBL/GenBank/DDBJ whole genome shotgun (WGS) entry which is preliminary data.</text>
</comment>
<dbReference type="OrthoDB" id="421038at2759"/>
<dbReference type="GO" id="GO:0005975">
    <property type="term" value="P:carbohydrate metabolic process"/>
    <property type="evidence" value="ECO:0007669"/>
    <property type="project" value="InterPro"/>
</dbReference>
<feature type="domain" description="X8" evidence="7">
    <location>
        <begin position="294"/>
        <end position="373"/>
    </location>
</feature>
<dbReference type="InterPro" id="IPR012946">
    <property type="entry name" value="X8"/>
</dbReference>
<dbReference type="PANTHER" id="PTHR31044">
    <property type="entry name" value="BETA-1,3 GLUCANASE"/>
    <property type="match status" value="1"/>
</dbReference>
<dbReference type="GO" id="GO:0004553">
    <property type="term" value="F:hydrolase activity, hydrolyzing O-glycosyl compounds"/>
    <property type="evidence" value="ECO:0007669"/>
    <property type="project" value="InterPro"/>
</dbReference>
<dbReference type="Pfam" id="PF07983">
    <property type="entry name" value="X8"/>
    <property type="match status" value="1"/>
</dbReference>
<dbReference type="SUPFAM" id="SSF51445">
    <property type="entry name" value="(Trans)glycosidases"/>
    <property type="match status" value="1"/>
</dbReference>
<evidence type="ECO:0000256" key="5">
    <source>
        <dbReference type="RuleBase" id="RU004335"/>
    </source>
</evidence>
<protein>
    <recommendedName>
        <fullName evidence="7">X8 domain-containing protein</fullName>
    </recommendedName>
</protein>
<evidence type="ECO:0000256" key="1">
    <source>
        <dbReference type="ARBA" id="ARBA00008773"/>
    </source>
</evidence>
<comment type="similarity">
    <text evidence="1 5">Belongs to the glycosyl hydrolase 17 family.</text>
</comment>
<evidence type="ECO:0000256" key="2">
    <source>
        <dbReference type="ARBA" id="ARBA00022729"/>
    </source>
</evidence>
<evidence type="ECO:0000313" key="8">
    <source>
        <dbReference type="EMBL" id="GFY83070.1"/>
    </source>
</evidence>